<accession>A0A8X6YVT6</accession>
<name>A0A8X6YVT6_9ARAC</name>
<evidence type="ECO:0000313" key="1">
    <source>
        <dbReference type="EMBL" id="GFY78792.1"/>
    </source>
</evidence>
<comment type="caution">
    <text evidence="1">The sequence shown here is derived from an EMBL/GenBank/DDBJ whole genome shotgun (WGS) entry which is preliminary data.</text>
</comment>
<evidence type="ECO:0000313" key="2">
    <source>
        <dbReference type="Proteomes" id="UP000886998"/>
    </source>
</evidence>
<sequence length="334" mass="39281">MKFIISASSILWRCTCYPGHFQKHLMYSTQKLSVHEKKLETLFINKKVQRILKKITSLDYDKVFSPAQAEIETTKYEFVTEKKLKELQDISTAKAYQKLEMPPVMEIREPINEVLSKDPELQGYLKYKTVFTDISPNVSSRDRVITVREADGTLRKATWEERERMNQIFFPIPGRKFEMPKMFESPYLENLLEEGSYKFVLDCACVQFEPDAPDYHRVCNQTYEHVNQKKEFDVLRSTRHFGPMAFYLAYKKNIDPLLLDMISRQLINDAVDTVKLLYIMHPELHVSKEIDGTNVIEFLKDYIKNHSSQRDDLELALQTFVEHQKSNLQKEATV</sequence>
<dbReference type="EMBL" id="BMAV01023204">
    <property type="protein sequence ID" value="GFY78792.1"/>
    <property type="molecule type" value="Genomic_DNA"/>
</dbReference>
<dbReference type="Pfam" id="PF10245">
    <property type="entry name" value="MRP-S22"/>
    <property type="match status" value="1"/>
</dbReference>
<reference evidence="1" key="1">
    <citation type="submission" date="2020-08" db="EMBL/GenBank/DDBJ databases">
        <title>Multicomponent nature underlies the extraordinary mechanical properties of spider dragline silk.</title>
        <authorList>
            <person name="Kono N."/>
            <person name="Nakamura H."/>
            <person name="Mori M."/>
            <person name="Yoshida Y."/>
            <person name="Ohtoshi R."/>
            <person name="Malay A.D."/>
            <person name="Moran D.A.P."/>
            <person name="Tomita M."/>
            <person name="Numata K."/>
            <person name="Arakawa K."/>
        </authorList>
    </citation>
    <scope>NUCLEOTIDE SEQUENCE</scope>
</reference>
<keyword evidence="1" id="KW-0689">Ribosomal protein</keyword>
<dbReference type="OrthoDB" id="10052321at2759"/>
<proteinExistence type="predicted"/>
<dbReference type="PANTHER" id="PTHR13071">
    <property type="entry name" value="MITOCHONDRIAL 28S RIBOSOMAL PROTEIN S22"/>
    <property type="match status" value="1"/>
</dbReference>
<keyword evidence="1" id="KW-0687">Ribonucleoprotein</keyword>
<dbReference type="GO" id="GO:0003735">
    <property type="term" value="F:structural constituent of ribosome"/>
    <property type="evidence" value="ECO:0007669"/>
    <property type="project" value="TreeGrafter"/>
</dbReference>
<protein>
    <submittedName>
        <fullName evidence="1">28S ribosomal protein S22, mitochondrial</fullName>
    </submittedName>
</protein>
<dbReference type="AlphaFoldDB" id="A0A8X6YVT6"/>
<dbReference type="InterPro" id="IPR019374">
    <property type="entry name" value="Ribosomal_mS22"/>
</dbReference>
<gene>
    <name evidence="1" type="primary">Mrps22</name>
    <name evidence="1" type="ORF">TNIN_316811</name>
</gene>
<keyword evidence="2" id="KW-1185">Reference proteome</keyword>
<organism evidence="1 2">
    <name type="scientific">Trichonephila inaurata madagascariensis</name>
    <dbReference type="NCBI Taxonomy" id="2747483"/>
    <lineage>
        <taxon>Eukaryota</taxon>
        <taxon>Metazoa</taxon>
        <taxon>Ecdysozoa</taxon>
        <taxon>Arthropoda</taxon>
        <taxon>Chelicerata</taxon>
        <taxon>Arachnida</taxon>
        <taxon>Araneae</taxon>
        <taxon>Araneomorphae</taxon>
        <taxon>Entelegynae</taxon>
        <taxon>Araneoidea</taxon>
        <taxon>Nephilidae</taxon>
        <taxon>Trichonephila</taxon>
        <taxon>Trichonephila inaurata</taxon>
    </lineage>
</organism>
<dbReference type="GO" id="GO:0005763">
    <property type="term" value="C:mitochondrial small ribosomal subunit"/>
    <property type="evidence" value="ECO:0007669"/>
    <property type="project" value="TreeGrafter"/>
</dbReference>
<dbReference type="Proteomes" id="UP000886998">
    <property type="component" value="Unassembled WGS sequence"/>
</dbReference>
<dbReference type="PANTHER" id="PTHR13071:SF4">
    <property type="entry name" value="SMALL RIBOSOMAL SUBUNIT PROTEIN MS22"/>
    <property type="match status" value="1"/>
</dbReference>